<name>A0A919GV46_9ACTN</name>
<dbReference type="AlphaFoldDB" id="A0A919GV46"/>
<proteinExistence type="predicted"/>
<evidence type="ECO:0000256" key="1">
    <source>
        <dbReference type="SAM" id="MobiDB-lite"/>
    </source>
</evidence>
<dbReference type="EMBL" id="BNEE01000006">
    <property type="protein sequence ID" value="GHI85156.1"/>
    <property type="molecule type" value="Genomic_DNA"/>
</dbReference>
<feature type="compositionally biased region" description="Pro residues" evidence="1">
    <location>
        <begin position="68"/>
        <end position="77"/>
    </location>
</feature>
<feature type="region of interest" description="Disordered" evidence="1">
    <location>
        <begin position="62"/>
        <end position="138"/>
    </location>
</feature>
<feature type="transmembrane region" description="Helical" evidence="2">
    <location>
        <begin position="43"/>
        <end position="61"/>
    </location>
</feature>
<comment type="caution">
    <text evidence="3">The sequence shown here is derived from an EMBL/GenBank/DDBJ whole genome shotgun (WGS) entry which is preliminary data.</text>
</comment>
<keyword evidence="2" id="KW-1133">Transmembrane helix</keyword>
<gene>
    <name evidence="3" type="ORF">Sxan_25200</name>
</gene>
<evidence type="ECO:0000313" key="4">
    <source>
        <dbReference type="Proteomes" id="UP000600026"/>
    </source>
</evidence>
<feature type="compositionally biased region" description="Low complexity" evidence="1">
    <location>
        <begin position="98"/>
        <end position="107"/>
    </location>
</feature>
<evidence type="ECO:0000313" key="3">
    <source>
        <dbReference type="EMBL" id="GHI85156.1"/>
    </source>
</evidence>
<organism evidence="3 4">
    <name type="scientific">Streptomyces xanthophaeus</name>
    <dbReference type="NCBI Taxonomy" id="67385"/>
    <lineage>
        <taxon>Bacteria</taxon>
        <taxon>Bacillati</taxon>
        <taxon>Actinomycetota</taxon>
        <taxon>Actinomycetes</taxon>
        <taxon>Kitasatosporales</taxon>
        <taxon>Streptomycetaceae</taxon>
        <taxon>Streptomyces</taxon>
    </lineage>
</organism>
<feature type="region of interest" description="Disordered" evidence="1">
    <location>
        <begin position="1"/>
        <end position="41"/>
    </location>
</feature>
<sequence length="138" mass="13957">MPEPQDPLRSLFRQAADSGRQRAVTAPAEHITERGRRAHRRRVTLAVVGVCLVLAGGGAAVSELLPGKPAPTPPATTPSPGQVSPGPTTRPPSPAPTTGPSAARTSLPPTPPATSPYGSTRPPDSSATGTPPATTPAR</sequence>
<dbReference type="Proteomes" id="UP000600026">
    <property type="component" value="Unassembled WGS sequence"/>
</dbReference>
<dbReference type="OrthoDB" id="4338992at2"/>
<feature type="compositionally biased region" description="Pro residues" evidence="1">
    <location>
        <begin position="88"/>
        <end position="97"/>
    </location>
</feature>
<protein>
    <submittedName>
        <fullName evidence="3">Uncharacterized protein</fullName>
    </submittedName>
</protein>
<dbReference type="PRINTS" id="PR01217">
    <property type="entry name" value="PRICHEXTENSN"/>
</dbReference>
<keyword evidence="4" id="KW-1185">Reference proteome</keyword>
<keyword evidence="2" id="KW-0472">Membrane</keyword>
<feature type="compositionally biased region" description="Low complexity" evidence="1">
    <location>
        <begin position="78"/>
        <end position="87"/>
    </location>
</feature>
<feature type="compositionally biased region" description="Low complexity" evidence="1">
    <location>
        <begin position="122"/>
        <end position="138"/>
    </location>
</feature>
<reference evidence="3" key="1">
    <citation type="submission" date="2020-09" db="EMBL/GenBank/DDBJ databases">
        <title>Whole genome shotgun sequence of Streptomyces xanthophaeus NBRC 12829.</title>
        <authorList>
            <person name="Komaki H."/>
            <person name="Tamura T."/>
        </authorList>
    </citation>
    <scope>NUCLEOTIDE SEQUENCE</scope>
    <source>
        <strain evidence="3">NBRC 12829</strain>
    </source>
</reference>
<evidence type="ECO:0000256" key="2">
    <source>
        <dbReference type="SAM" id="Phobius"/>
    </source>
</evidence>
<dbReference type="RefSeq" id="WP_078903752.1">
    <property type="nucleotide sequence ID" value="NZ_BNEE01000006.1"/>
</dbReference>
<keyword evidence="2" id="KW-0812">Transmembrane</keyword>
<accession>A0A919GV46</accession>